<feature type="region of interest" description="Disordered" evidence="1">
    <location>
        <begin position="177"/>
        <end position="215"/>
    </location>
</feature>
<dbReference type="EMBL" id="CACTIH010003761">
    <property type="protein sequence ID" value="CAA2984350.1"/>
    <property type="molecule type" value="Genomic_DNA"/>
</dbReference>
<accession>A0A8S0RZ67</accession>
<comment type="caution">
    <text evidence="2">The sequence shown here is derived from an EMBL/GenBank/DDBJ whole genome shotgun (WGS) entry which is preliminary data.</text>
</comment>
<proteinExistence type="predicted"/>
<keyword evidence="3" id="KW-1185">Reference proteome</keyword>
<sequence>MGDLAANLLLVSDLRYQVDDRGANNLEYKKGAPASLPYETAALLPTDRSVDSQGIDSSDDAEIRRQVQAATKAQADFRGYMLLASLPIYMPLILQYDVAKPNSSWNWLEPRNVFEQDIVSSPPKLADLDVEVVDKPTLAGAPSKPSTVGEPIEATHVNHPAFELHSSENCGNMEALPAVSDESSSKEEHNSEEVKIGRMKSLPAKQEYSENASQNTLSLPSYMAATESAKQSLELKDLLTHCHPRDDKVL</sequence>
<evidence type="ECO:0000313" key="3">
    <source>
        <dbReference type="Proteomes" id="UP000594638"/>
    </source>
</evidence>
<evidence type="ECO:0000256" key="1">
    <source>
        <dbReference type="SAM" id="MobiDB-lite"/>
    </source>
</evidence>
<name>A0A8S0RZ67_OLEEU</name>
<feature type="compositionally biased region" description="Basic and acidic residues" evidence="1">
    <location>
        <begin position="183"/>
        <end position="196"/>
    </location>
</feature>
<protein>
    <submittedName>
        <fullName evidence="2">Uncharacterized protein</fullName>
    </submittedName>
</protein>
<evidence type="ECO:0000313" key="2">
    <source>
        <dbReference type="EMBL" id="CAA2984350.1"/>
    </source>
</evidence>
<dbReference type="Proteomes" id="UP000594638">
    <property type="component" value="Unassembled WGS sequence"/>
</dbReference>
<dbReference type="Gramene" id="OE9A004176T1">
    <property type="protein sequence ID" value="OE9A004176C1"/>
    <property type="gene ID" value="OE9A004176"/>
</dbReference>
<dbReference type="OrthoDB" id="1101566at2759"/>
<dbReference type="CDD" id="cd23767">
    <property type="entry name" value="IQCD"/>
    <property type="match status" value="1"/>
</dbReference>
<dbReference type="AlphaFoldDB" id="A0A8S0RZ67"/>
<gene>
    <name evidence="2" type="ORF">OLEA9_A004176</name>
</gene>
<organism evidence="2 3">
    <name type="scientific">Olea europaea subsp. europaea</name>
    <dbReference type="NCBI Taxonomy" id="158383"/>
    <lineage>
        <taxon>Eukaryota</taxon>
        <taxon>Viridiplantae</taxon>
        <taxon>Streptophyta</taxon>
        <taxon>Embryophyta</taxon>
        <taxon>Tracheophyta</taxon>
        <taxon>Spermatophyta</taxon>
        <taxon>Magnoliopsida</taxon>
        <taxon>eudicotyledons</taxon>
        <taxon>Gunneridae</taxon>
        <taxon>Pentapetalae</taxon>
        <taxon>asterids</taxon>
        <taxon>lamiids</taxon>
        <taxon>Lamiales</taxon>
        <taxon>Oleaceae</taxon>
        <taxon>Oleeae</taxon>
        <taxon>Olea</taxon>
    </lineage>
</organism>
<reference evidence="2 3" key="1">
    <citation type="submission" date="2019-12" db="EMBL/GenBank/DDBJ databases">
        <authorList>
            <person name="Alioto T."/>
            <person name="Alioto T."/>
            <person name="Gomez Garrido J."/>
        </authorList>
    </citation>
    <scope>NUCLEOTIDE SEQUENCE [LARGE SCALE GENOMIC DNA]</scope>
</reference>